<keyword evidence="2" id="KW-1185">Reference proteome</keyword>
<dbReference type="CDD" id="cd02208">
    <property type="entry name" value="cupin_RmlC-like"/>
    <property type="match status" value="1"/>
</dbReference>
<dbReference type="EMBL" id="RCHT01000001">
    <property type="protein sequence ID" value="RLL14684.1"/>
    <property type="molecule type" value="Genomic_DNA"/>
</dbReference>
<comment type="caution">
    <text evidence="1">The sequence shown here is derived from an EMBL/GenBank/DDBJ whole genome shotgun (WGS) entry which is preliminary data.</text>
</comment>
<dbReference type="AlphaFoldDB" id="A0A498D290"/>
<evidence type="ECO:0008006" key="3">
    <source>
        <dbReference type="Google" id="ProtNLM"/>
    </source>
</evidence>
<protein>
    <recommendedName>
        <fullName evidence="3">Cupin domain-containing protein</fullName>
    </recommendedName>
</protein>
<accession>A0A498D290</accession>
<organism evidence="1 2">
    <name type="scientific">Anaerotruncus massiliensis</name>
    <name type="common">ex Liu et al. 2021</name>
    <dbReference type="NCBI Taxonomy" id="2321404"/>
    <lineage>
        <taxon>Bacteria</taxon>
        <taxon>Bacillati</taxon>
        <taxon>Bacillota</taxon>
        <taxon>Clostridia</taxon>
        <taxon>Eubacteriales</taxon>
        <taxon>Oscillospiraceae</taxon>
        <taxon>Anaerotruncus</taxon>
    </lineage>
</organism>
<evidence type="ECO:0000313" key="2">
    <source>
        <dbReference type="Proteomes" id="UP000276301"/>
    </source>
</evidence>
<name>A0A498D290_9FIRM</name>
<sequence length="151" mass="16775">MPQKLNERGLAEFGITTNHERMENGEVRFRLTGRDGSSYIRCENTGGPVWENSHSHSALREMVIVQEGCVVFAEYREGTARLRELPPGGWAVTVPGVPHNECLARGTVVHTVKFGDCSHPDWIASPELDALTKRLSFAEALETVRKTKTDA</sequence>
<gene>
    <name evidence="1" type="ORF">D4A47_01510</name>
</gene>
<proteinExistence type="predicted"/>
<dbReference type="RefSeq" id="WP_121585776.1">
    <property type="nucleotide sequence ID" value="NZ_RCHT01000001.1"/>
</dbReference>
<reference evidence="1 2" key="1">
    <citation type="submission" date="2018-10" db="EMBL/GenBank/DDBJ databases">
        <title>Anaerotruncus faecis sp. nov., isolated from human feces.</title>
        <authorList>
            <person name="Wang Y.-J."/>
        </authorList>
    </citation>
    <scope>NUCLEOTIDE SEQUENCE [LARGE SCALE GENOMIC DNA]</scope>
    <source>
        <strain evidence="1 2">22A2-44</strain>
    </source>
</reference>
<evidence type="ECO:0000313" key="1">
    <source>
        <dbReference type="EMBL" id="RLL14684.1"/>
    </source>
</evidence>
<dbReference type="Proteomes" id="UP000276301">
    <property type="component" value="Unassembled WGS sequence"/>
</dbReference>